<dbReference type="AlphaFoldDB" id="A0A218W8X8"/>
<feature type="region of interest" description="Disordered" evidence="1">
    <location>
        <begin position="1"/>
        <end position="49"/>
    </location>
</feature>
<protein>
    <submittedName>
        <fullName evidence="2">Uncharacterized protein</fullName>
    </submittedName>
</protein>
<reference evidence="3" key="1">
    <citation type="journal article" date="2017" name="Plant J.">
        <title>The pomegranate (Punica granatum L.) genome and the genomics of punicalagin biosynthesis.</title>
        <authorList>
            <person name="Qin G."/>
            <person name="Xu C."/>
            <person name="Ming R."/>
            <person name="Tang H."/>
            <person name="Guyot R."/>
            <person name="Kramer E.M."/>
            <person name="Hu Y."/>
            <person name="Yi X."/>
            <person name="Qi Y."/>
            <person name="Xu X."/>
            <person name="Gao Z."/>
            <person name="Pan H."/>
            <person name="Jian J."/>
            <person name="Tian Y."/>
            <person name="Yue Z."/>
            <person name="Xu Y."/>
        </authorList>
    </citation>
    <scope>NUCLEOTIDE SEQUENCE [LARGE SCALE GENOMIC DNA]</scope>
    <source>
        <strain evidence="3">cv. Dabenzi</strain>
    </source>
</reference>
<name>A0A218W8X8_PUNGR</name>
<evidence type="ECO:0000313" key="3">
    <source>
        <dbReference type="Proteomes" id="UP000197138"/>
    </source>
</evidence>
<dbReference type="Proteomes" id="UP000197138">
    <property type="component" value="Unassembled WGS sequence"/>
</dbReference>
<proteinExistence type="predicted"/>
<evidence type="ECO:0000256" key="1">
    <source>
        <dbReference type="SAM" id="MobiDB-lite"/>
    </source>
</evidence>
<evidence type="ECO:0000313" key="2">
    <source>
        <dbReference type="EMBL" id="OWM69324.1"/>
    </source>
</evidence>
<organism evidence="2 3">
    <name type="scientific">Punica granatum</name>
    <name type="common">Pomegranate</name>
    <dbReference type="NCBI Taxonomy" id="22663"/>
    <lineage>
        <taxon>Eukaryota</taxon>
        <taxon>Viridiplantae</taxon>
        <taxon>Streptophyta</taxon>
        <taxon>Embryophyta</taxon>
        <taxon>Tracheophyta</taxon>
        <taxon>Spermatophyta</taxon>
        <taxon>Magnoliopsida</taxon>
        <taxon>eudicotyledons</taxon>
        <taxon>Gunneridae</taxon>
        <taxon>Pentapetalae</taxon>
        <taxon>rosids</taxon>
        <taxon>malvids</taxon>
        <taxon>Myrtales</taxon>
        <taxon>Lythraceae</taxon>
        <taxon>Punica</taxon>
    </lineage>
</organism>
<sequence>MVERLSARGHLVSGESEGHEGPLESDNTTRLSCGMEKTSRKPGMHPRNPILLKSGTWGWRLEMRKLSSEMDLGVLKHVGYEVWLKFVRVGCRSLENG</sequence>
<gene>
    <name evidence="2" type="ORF">CDL15_Pgr003925</name>
</gene>
<comment type="caution">
    <text evidence="2">The sequence shown here is derived from an EMBL/GenBank/DDBJ whole genome shotgun (WGS) entry which is preliminary data.</text>
</comment>
<accession>A0A218W8X8</accession>
<dbReference type="EMBL" id="MTKT01004905">
    <property type="protein sequence ID" value="OWM69324.1"/>
    <property type="molecule type" value="Genomic_DNA"/>
</dbReference>